<name>A0A1H9HD68_9BACI</name>
<organism evidence="1 2">
    <name type="scientific">Lysinibacillus fusiformis</name>
    <dbReference type="NCBI Taxonomy" id="28031"/>
    <lineage>
        <taxon>Bacteria</taxon>
        <taxon>Bacillati</taxon>
        <taxon>Bacillota</taxon>
        <taxon>Bacilli</taxon>
        <taxon>Bacillales</taxon>
        <taxon>Bacillaceae</taxon>
        <taxon>Lysinibacillus</taxon>
    </lineage>
</organism>
<dbReference type="EMBL" id="FOEL01000006">
    <property type="protein sequence ID" value="SEQ60234.1"/>
    <property type="molecule type" value="Genomic_DNA"/>
</dbReference>
<accession>A0A1H9HD68</accession>
<protein>
    <submittedName>
        <fullName evidence="1">Uncharacterized protein</fullName>
    </submittedName>
</protein>
<proteinExistence type="predicted"/>
<evidence type="ECO:0000313" key="1">
    <source>
        <dbReference type="EMBL" id="SEQ60234.1"/>
    </source>
</evidence>
<dbReference type="Proteomes" id="UP000199410">
    <property type="component" value="Unassembled WGS sequence"/>
</dbReference>
<dbReference type="RefSeq" id="WP_089986001.1">
    <property type="nucleotide sequence ID" value="NZ_FMVP01000006.1"/>
</dbReference>
<gene>
    <name evidence="1" type="ORF">SAMN02787113_01991</name>
</gene>
<reference evidence="1 2" key="1">
    <citation type="submission" date="2016-10" db="EMBL/GenBank/DDBJ databases">
        <authorList>
            <person name="Varghese N."/>
            <person name="Submissions S."/>
        </authorList>
    </citation>
    <scope>NUCLEOTIDE SEQUENCE [LARGE SCALE GENOMIC DNA]</scope>
    <source>
        <strain evidence="1 2">TC-13</strain>
    </source>
</reference>
<comment type="caution">
    <text evidence="1">The sequence shown here is derived from an EMBL/GenBank/DDBJ whole genome shotgun (WGS) entry which is preliminary data.</text>
</comment>
<sequence>MLCPVVNIRGERVEVRKVINSLFEHETSERLIHVWYEDLDGYIIYEDCTDALQQKMKMTYVELFRDYQRVW</sequence>
<evidence type="ECO:0000313" key="2">
    <source>
        <dbReference type="Proteomes" id="UP000199410"/>
    </source>
</evidence>
<dbReference type="AlphaFoldDB" id="A0A1H9HD68"/>